<feature type="non-terminal residue" evidence="2">
    <location>
        <position position="1"/>
    </location>
</feature>
<protein>
    <recommendedName>
        <fullName evidence="1">Ribonuclease H1 N-terminal domain-containing protein</fullName>
    </recommendedName>
</protein>
<sequence>RMFYVVSCGRRCGIYSNWNFVASLVNGVPHNRYKGYRNLSDARRSFYELKARGLITVQREDGEEDTFGPLETAV</sequence>
<name>A0A067PBS9_PLEO1</name>
<dbReference type="AlphaFoldDB" id="A0A067PBS9"/>
<accession>A0A067PBS9</accession>
<dbReference type="Gene3D" id="3.40.970.10">
    <property type="entry name" value="Ribonuclease H1, N-terminal domain"/>
    <property type="match status" value="1"/>
</dbReference>
<evidence type="ECO:0000313" key="2">
    <source>
        <dbReference type="EMBL" id="KDQ33847.1"/>
    </source>
</evidence>
<dbReference type="VEuPathDB" id="FungiDB:PLEOSDRAFT_1016424"/>
<dbReference type="InterPro" id="IPR009027">
    <property type="entry name" value="Ribosomal_bL9/RNase_H1_N"/>
</dbReference>
<dbReference type="InterPro" id="IPR011320">
    <property type="entry name" value="RNase_H1_N"/>
</dbReference>
<proteinExistence type="predicted"/>
<feature type="non-terminal residue" evidence="2">
    <location>
        <position position="74"/>
    </location>
</feature>
<dbReference type="Proteomes" id="UP000027073">
    <property type="component" value="Unassembled WGS sequence"/>
</dbReference>
<reference evidence="3" key="1">
    <citation type="journal article" date="2014" name="Proc. Natl. Acad. Sci. U.S.A.">
        <title>Extensive sampling of basidiomycete genomes demonstrates inadequacy of the white-rot/brown-rot paradigm for wood decay fungi.</title>
        <authorList>
            <person name="Riley R."/>
            <person name="Salamov A.A."/>
            <person name="Brown D.W."/>
            <person name="Nagy L.G."/>
            <person name="Floudas D."/>
            <person name="Held B.W."/>
            <person name="Levasseur A."/>
            <person name="Lombard V."/>
            <person name="Morin E."/>
            <person name="Otillar R."/>
            <person name="Lindquist E.A."/>
            <person name="Sun H."/>
            <person name="LaButti K.M."/>
            <person name="Schmutz J."/>
            <person name="Jabbour D."/>
            <person name="Luo H."/>
            <person name="Baker S.E."/>
            <person name="Pisabarro A.G."/>
            <person name="Walton J.D."/>
            <person name="Blanchette R.A."/>
            <person name="Henrissat B."/>
            <person name="Martin F."/>
            <person name="Cullen D."/>
            <person name="Hibbett D.S."/>
            <person name="Grigoriev I.V."/>
        </authorList>
    </citation>
    <scope>NUCLEOTIDE SEQUENCE [LARGE SCALE GENOMIC DNA]</scope>
    <source>
        <strain evidence="3">PC15</strain>
    </source>
</reference>
<organism evidence="2 3">
    <name type="scientific">Pleurotus ostreatus (strain PC15)</name>
    <name type="common">Oyster mushroom</name>
    <dbReference type="NCBI Taxonomy" id="1137138"/>
    <lineage>
        <taxon>Eukaryota</taxon>
        <taxon>Fungi</taxon>
        <taxon>Dikarya</taxon>
        <taxon>Basidiomycota</taxon>
        <taxon>Agaricomycotina</taxon>
        <taxon>Agaricomycetes</taxon>
        <taxon>Agaricomycetidae</taxon>
        <taxon>Agaricales</taxon>
        <taxon>Pleurotineae</taxon>
        <taxon>Pleurotaceae</taxon>
        <taxon>Pleurotus</taxon>
    </lineage>
</organism>
<gene>
    <name evidence="2" type="ORF">PLEOSDRAFT_1016424</name>
</gene>
<dbReference type="EMBL" id="KL198004">
    <property type="protein sequence ID" value="KDQ33847.1"/>
    <property type="molecule type" value="Genomic_DNA"/>
</dbReference>
<dbReference type="STRING" id="1137138.A0A067PBS9"/>
<feature type="domain" description="Ribonuclease H1 N-terminal" evidence="1">
    <location>
        <begin position="3"/>
        <end position="43"/>
    </location>
</feature>
<dbReference type="InParanoid" id="A0A067PBS9"/>
<dbReference type="HOGENOM" id="CLU_156966_0_0_1"/>
<dbReference type="Pfam" id="PF01693">
    <property type="entry name" value="Cauli_VI"/>
    <property type="match status" value="1"/>
</dbReference>
<dbReference type="SUPFAM" id="SSF55658">
    <property type="entry name" value="L9 N-domain-like"/>
    <property type="match status" value="1"/>
</dbReference>
<dbReference type="InterPro" id="IPR037056">
    <property type="entry name" value="RNase_H1_N_sf"/>
</dbReference>
<evidence type="ECO:0000259" key="1">
    <source>
        <dbReference type="Pfam" id="PF01693"/>
    </source>
</evidence>
<evidence type="ECO:0000313" key="3">
    <source>
        <dbReference type="Proteomes" id="UP000027073"/>
    </source>
</evidence>
<dbReference type="OrthoDB" id="3270804at2759"/>